<dbReference type="Gene3D" id="3.40.50.300">
    <property type="entry name" value="P-loop containing nucleotide triphosphate hydrolases"/>
    <property type="match status" value="1"/>
</dbReference>
<evidence type="ECO:0000256" key="3">
    <source>
        <dbReference type="ARBA" id="ARBA00022840"/>
    </source>
</evidence>
<dbReference type="GO" id="GO:0003677">
    <property type="term" value="F:DNA binding"/>
    <property type="evidence" value="ECO:0007669"/>
    <property type="project" value="InterPro"/>
</dbReference>
<dbReference type="AlphaFoldDB" id="A0A1R4EGW6"/>
<reference evidence="6" key="1">
    <citation type="submission" date="2017-02" db="EMBL/GenBank/DDBJ databases">
        <authorList>
            <person name="Mornico D."/>
        </authorList>
    </citation>
    <scope>NUCLEOTIDE SEQUENCE [LARGE SCALE GENOMIC DNA]</scope>
</reference>
<accession>A0A1R4EGW6</accession>
<dbReference type="STRING" id="1945520.A1019T_01651"/>
<dbReference type="InterPro" id="IPR020568">
    <property type="entry name" value="Ribosomal_Su5_D2-typ_SF"/>
</dbReference>
<evidence type="ECO:0000313" key="5">
    <source>
        <dbReference type="EMBL" id="SJM37669.1"/>
    </source>
</evidence>
<dbReference type="InterPro" id="IPR004482">
    <property type="entry name" value="Mg_chelat-rel"/>
</dbReference>
<dbReference type="PANTHER" id="PTHR32039">
    <property type="entry name" value="MAGNESIUM-CHELATASE SUBUNIT CHLI"/>
    <property type="match status" value="1"/>
</dbReference>
<evidence type="ECO:0000256" key="1">
    <source>
        <dbReference type="ARBA" id="ARBA00006354"/>
    </source>
</evidence>
<gene>
    <name evidence="5" type="primary">comM</name>
    <name evidence="5" type="ORF">A1019T_01651</name>
</gene>
<evidence type="ECO:0000256" key="2">
    <source>
        <dbReference type="ARBA" id="ARBA00022741"/>
    </source>
</evidence>
<dbReference type="SUPFAM" id="SSF52540">
    <property type="entry name" value="P-loop containing nucleoside triphosphate hydrolases"/>
    <property type="match status" value="1"/>
</dbReference>
<dbReference type="InterPro" id="IPR003593">
    <property type="entry name" value="AAA+_ATPase"/>
</dbReference>
<dbReference type="InterPro" id="IPR000523">
    <property type="entry name" value="Mg_chelatse_chII-like_cat_dom"/>
</dbReference>
<dbReference type="PRINTS" id="PR01657">
    <property type="entry name" value="MCMFAMILY"/>
</dbReference>
<keyword evidence="6" id="KW-1185">Reference proteome</keyword>
<keyword evidence="3" id="KW-0067">ATP-binding</keyword>
<organism evidence="5 6">
    <name type="scientific">Psychrobacter pasteurii</name>
    <dbReference type="NCBI Taxonomy" id="1945520"/>
    <lineage>
        <taxon>Bacteria</taxon>
        <taxon>Pseudomonadati</taxon>
        <taxon>Pseudomonadota</taxon>
        <taxon>Gammaproteobacteria</taxon>
        <taxon>Moraxellales</taxon>
        <taxon>Moraxellaceae</taxon>
        <taxon>Psychrobacter</taxon>
    </lineage>
</organism>
<name>A0A1R4EGW6_9GAMM</name>
<dbReference type="OrthoDB" id="9813147at2"/>
<dbReference type="Proteomes" id="UP000188169">
    <property type="component" value="Unassembled WGS sequence"/>
</dbReference>
<dbReference type="SMART" id="SM00382">
    <property type="entry name" value="AAA"/>
    <property type="match status" value="1"/>
</dbReference>
<dbReference type="InterPro" id="IPR025158">
    <property type="entry name" value="Mg_chelat-rel_C"/>
</dbReference>
<dbReference type="SUPFAM" id="SSF54211">
    <property type="entry name" value="Ribosomal protein S5 domain 2-like"/>
    <property type="match status" value="1"/>
</dbReference>
<proteinExistence type="inferred from homology"/>
<dbReference type="InterPro" id="IPR014721">
    <property type="entry name" value="Ribsml_uS5_D2-typ_fold_subgr"/>
</dbReference>
<dbReference type="NCBIfam" id="TIGR00368">
    <property type="entry name" value="YifB family Mg chelatase-like AAA ATPase"/>
    <property type="match status" value="1"/>
</dbReference>
<protein>
    <submittedName>
        <fullName evidence="5">Competence protein ComM</fullName>
    </submittedName>
</protein>
<dbReference type="PANTHER" id="PTHR32039:SF7">
    <property type="entry name" value="COMPETENCE PROTEIN COMM"/>
    <property type="match status" value="1"/>
</dbReference>
<keyword evidence="2" id="KW-0547">Nucleotide-binding</keyword>
<dbReference type="InterPro" id="IPR001208">
    <property type="entry name" value="MCM_dom"/>
</dbReference>
<dbReference type="InterPro" id="IPR045006">
    <property type="entry name" value="CHLI-like"/>
</dbReference>
<feature type="domain" description="MCM C-terminal AAA(+) ATPase" evidence="4">
    <location>
        <begin position="320"/>
        <end position="415"/>
    </location>
</feature>
<evidence type="ECO:0000259" key="4">
    <source>
        <dbReference type="PROSITE" id="PS50051"/>
    </source>
</evidence>
<dbReference type="Pfam" id="PF01078">
    <property type="entry name" value="Mg_chelatase"/>
    <property type="match status" value="1"/>
</dbReference>
<dbReference type="PROSITE" id="PS50051">
    <property type="entry name" value="MCM_2"/>
    <property type="match status" value="1"/>
</dbReference>
<dbReference type="EMBL" id="FUGD01000094">
    <property type="protein sequence ID" value="SJM37669.1"/>
    <property type="molecule type" value="Genomic_DNA"/>
</dbReference>
<dbReference type="Pfam" id="PF13335">
    <property type="entry name" value="Mg_chelatase_C"/>
    <property type="match status" value="1"/>
</dbReference>
<dbReference type="GO" id="GO:0005524">
    <property type="term" value="F:ATP binding"/>
    <property type="evidence" value="ECO:0007669"/>
    <property type="project" value="UniProtKB-KW"/>
</dbReference>
<comment type="similarity">
    <text evidence="1">Belongs to the Mg-chelatase subunits D/I family. ComM subfamily.</text>
</comment>
<dbReference type="InterPro" id="IPR027417">
    <property type="entry name" value="P-loop_NTPase"/>
</dbReference>
<dbReference type="Pfam" id="PF13541">
    <property type="entry name" value="ChlI"/>
    <property type="match status" value="1"/>
</dbReference>
<dbReference type="Gene3D" id="3.30.230.10">
    <property type="match status" value="1"/>
</dbReference>
<dbReference type="RefSeq" id="WP_077449061.1">
    <property type="nucleotide sequence ID" value="NZ_FUGD01000094.1"/>
</dbReference>
<evidence type="ECO:0000313" key="6">
    <source>
        <dbReference type="Proteomes" id="UP000188169"/>
    </source>
</evidence>
<sequence>MSFAQVHNRSVVGLHAPKVMVEVHLSQGLPALTIVGLPEAAVRESKDRVRSALINSNFQFPNRRLTINLAPADLPKEGARLDLPIAMGILAASGQIEPEWLEGYEFIGELALNGDLRSIAGGLAVARAIKSDSNELQKQSNNLSENEHKTRKLMVPAGNGVESSRVKGIEVYAANNLIEVCEHLQVESRLSSQSKATSSADTHQGLLKAVKSKLPVVNASYKVDLADVKGQHHARRALEIAAAGGHSLLFTGPPGSGKTLMAARLPTILPDLNDEEALEVASTYSVANTEYQYGIRPFREIHHTISAVALVGGGSRPKPGEITLANKGVLFLDEMPEFDRKVLEVLRQPLESKQITISRANQQATFPANFQLVAAMNPCPCGYHGDPSNRCHCRPEQIQRYQDKISGPLIDRIDLKVSVPALPISDLQNNQPGERSKAVRARVTEAYHSQQARQGKPNCELSPSELDEHIRLGEGEKQLLAMAQIKLNLSARGYHRLLRVARTIADLAGSGDIKTSHLSEALSYRGG</sequence>